<dbReference type="EMBL" id="VHSG01000006">
    <property type="protein sequence ID" value="TQV84067.1"/>
    <property type="molecule type" value="Genomic_DNA"/>
</dbReference>
<dbReference type="SUPFAM" id="SSF81573">
    <property type="entry name" value="F1F0 ATP synthase subunit B, membrane domain"/>
    <property type="match status" value="1"/>
</dbReference>
<dbReference type="OrthoDB" id="6629448at2"/>
<sequence>MLSDKKISLGEFVESVSVLPSILKNEDREIVSSYEDYILRKTIEADVIIEEAHKMSKTIARETREEAEKEFWKQVQAFYSELEAIKAAIIDDVEQQCCDVVEACLKKLLDTVPSKEVVGKMVNELLAGNFSEELATIYVHPDQLESAASISDVMSVPVKSDECLEIDSALLKIGKNQYRSSFKGKLSLLLRAMQL</sequence>
<evidence type="ECO:0000313" key="1">
    <source>
        <dbReference type="EMBL" id="TQV84067.1"/>
    </source>
</evidence>
<protein>
    <recommendedName>
        <fullName evidence="3">Flagellar assembly protein FliH/Type III secretion system HrpE domain-containing protein</fullName>
    </recommendedName>
</protein>
<organism evidence="1 2">
    <name type="scientific">Exilibacterium tricleocarpae</name>
    <dbReference type="NCBI Taxonomy" id="2591008"/>
    <lineage>
        <taxon>Bacteria</taxon>
        <taxon>Pseudomonadati</taxon>
        <taxon>Pseudomonadota</taxon>
        <taxon>Gammaproteobacteria</taxon>
        <taxon>Cellvibrionales</taxon>
        <taxon>Cellvibrionaceae</taxon>
        <taxon>Exilibacterium</taxon>
    </lineage>
</organism>
<comment type="caution">
    <text evidence="1">The sequence shown here is derived from an EMBL/GenBank/DDBJ whole genome shotgun (WGS) entry which is preliminary data.</text>
</comment>
<dbReference type="RefSeq" id="WP_142903147.1">
    <property type="nucleotide sequence ID" value="NZ_ML660089.1"/>
</dbReference>
<evidence type="ECO:0008006" key="3">
    <source>
        <dbReference type="Google" id="ProtNLM"/>
    </source>
</evidence>
<dbReference type="Pfam" id="PF06188">
    <property type="entry name" value="HrpE"/>
    <property type="match status" value="1"/>
</dbReference>
<proteinExistence type="predicted"/>
<keyword evidence="2" id="KW-1185">Reference proteome</keyword>
<name>A0A545U3K6_9GAMM</name>
<evidence type="ECO:0000313" key="2">
    <source>
        <dbReference type="Proteomes" id="UP000319732"/>
    </source>
</evidence>
<dbReference type="AlphaFoldDB" id="A0A545U3K6"/>
<dbReference type="InterPro" id="IPR028987">
    <property type="entry name" value="ATP_synth_B-like_membr_sf"/>
</dbReference>
<dbReference type="Proteomes" id="UP000319732">
    <property type="component" value="Unassembled WGS sequence"/>
</dbReference>
<reference evidence="1 2" key="1">
    <citation type="submission" date="2019-06" db="EMBL/GenBank/DDBJ databases">
        <title>Whole genome sequence for Cellvibrionaceae sp. R142.</title>
        <authorList>
            <person name="Wang G."/>
        </authorList>
    </citation>
    <scope>NUCLEOTIDE SEQUENCE [LARGE SCALE GENOMIC DNA]</scope>
    <source>
        <strain evidence="1 2">R142</strain>
    </source>
</reference>
<dbReference type="InterPro" id="IPR009335">
    <property type="entry name" value="T3SS_HrpE/ATPase_suE"/>
</dbReference>
<gene>
    <name evidence="1" type="ORF">FKG94_05215</name>
</gene>
<accession>A0A545U3K6</accession>